<evidence type="ECO:0000313" key="2">
    <source>
        <dbReference type="Proteomes" id="UP000533905"/>
    </source>
</evidence>
<comment type="caution">
    <text evidence="1">The sequence shown here is derived from an EMBL/GenBank/DDBJ whole genome shotgun (WGS) entry which is preliminary data.</text>
</comment>
<accession>A0A7Y2P183</accession>
<proteinExistence type="predicted"/>
<gene>
    <name evidence="1" type="ORF">HGB41_14990</name>
</gene>
<keyword evidence="2" id="KW-1185">Reference proteome</keyword>
<dbReference type="AlphaFoldDB" id="A0A7Y2P183"/>
<dbReference type="Proteomes" id="UP000533905">
    <property type="component" value="Unassembled WGS sequence"/>
</dbReference>
<sequence>MKNPLLAAGFFMGVRAVENRRVGKFLAHAVIVGGKIIEPESGADNNHRVGRICPPYEARQRDLY</sequence>
<evidence type="ECO:0000313" key="1">
    <source>
        <dbReference type="EMBL" id="NNG24296.1"/>
    </source>
</evidence>
<reference evidence="1 2" key="1">
    <citation type="submission" date="2020-04" db="EMBL/GenBank/DDBJ databases">
        <title>Massilia sp. nov., a cold adapted bacteria isolated from Arctic soil.</title>
        <authorList>
            <person name="Son J."/>
            <person name="Ka J.-O."/>
        </authorList>
    </citation>
    <scope>NUCLEOTIDE SEQUENCE [LARGE SCALE GENOMIC DNA]</scope>
    <source>
        <strain evidence="1 2">ML15P13</strain>
    </source>
</reference>
<name>A0A7Y2P183_9BURK</name>
<protein>
    <submittedName>
        <fullName evidence="1">Uncharacterized protein</fullName>
    </submittedName>
</protein>
<dbReference type="EMBL" id="JABAIV010000005">
    <property type="protein sequence ID" value="NNG24296.1"/>
    <property type="molecule type" value="Genomic_DNA"/>
</dbReference>
<dbReference type="RefSeq" id="WP_171085807.1">
    <property type="nucleotide sequence ID" value="NZ_JABAIV010000005.1"/>
</dbReference>
<organism evidence="1 2">
    <name type="scientific">Telluria aromaticivorans</name>
    <dbReference type="NCBI Taxonomy" id="2725995"/>
    <lineage>
        <taxon>Bacteria</taxon>
        <taxon>Pseudomonadati</taxon>
        <taxon>Pseudomonadota</taxon>
        <taxon>Betaproteobacteria</taxon>
        <taxon>Burkholderiales</taxon>
        <taxon>Oxalobacteraceae</taxon>
        <taxon>Telluria group</taxon>
        <taxon>Telluria</taxon>
    </lineage>
</organism>